<organism evidence="1 2">
    <name type="scientific">Ensete ventricosum</name>
    <name type="common">Abyssinian banana</name>
    <name type="synonym">Musa ensete</name>
    <dbReference type="NCBI Taxonomy" id="4639"/>
    <lineage>
        <taxon>Eukaryota</taxon>
        <taxon>Viridiplantae</taxon>
        <taxon>Streptophyta</taxon>
        <taxon>Embryophyta</taxon>
        <taxon>Tracheophyta</taxon>
        <taxon>Spermatophyta</taxon>
        <taxon>Magnoliopsida</taxon>
        <taxon>Liliopsida</taxon>
        <taxon>Zingiberales</taxon>
        <taxon>Musaceae</taxon>
        <taxon>Ensete</taxon>
    </lineage>
</organism>
<dbReference type="Proteomes" id="UP001222027">
    <property type="component" value="Unassembled WGS sequence"/>
</dbReference>
<evidence type="ECO:0000313" key="2">
    <source>
        <dbReference type="Proteomes" id="UP001222027"/>
    </source>
</evidence>
<dbReference type="AlphaFoldDB" id="A0AAV8PZY1"/>
<reference evidence="1 2" key="1">
    <citation type="submission" date="2022-12" db="EMBL/GenBank/DDBJ databases">
        <title>Chromosome-scale assembly of the Ensete ventricosum genome.</title>
        <authorList>
            <person name="Dussert Y."/>
            <person name="Stocks J."/>
            <person name="Wendawek A."/>
            <person name="Woldeyes F."/>
            <person name="Nichols R.A."/>
            <person name="Borrell J.S."/>
        </authorList>
    </citation>
    <scope>NUCLEOTIDE SEQUENCE [LARGE SCALE GENOMIC DNA]</scope>
    <source>
        <strain evidence="2">cv. Maze</strain>
        <tissue evidence="1">Seeds</tissue>
    </source>
</reference>
<comment type="caution">
    <text evidence="1">The sequence shown here is derived from an EMBL/GenBank/DDBJ whole genome shotgun (WGS) entry which is preliminary data.</text>
</comment>
<protein>
    <submittedName>
        <fullName evidence="1">Uncharacterized protein</fullName>
    </submittedName>
</protein>
<proteinExistence type="predicted"/>
<keyword evidence="2" id="KW-1185">Reference proteome</keyword>
<accession>A0AAV8PZY1</accession>
<sequence length="95" mass="10203">MKIFFSQVQEIILLANTTSSSGAAVPINSSSALGRSLTQVESQGQGASETSTRISCHGFFSFNYLTGDAMARKASLARFLEKRKARGRLNVLCAL</sequence>
<evidence type="ECO:0000313" key="1">
    <source>
        <dbReference type="EMBL" id="KAJ8464834.1"/>
    </source>
</evidence>
<dbReference type="InterPro" id="IPR018467">
    <property type="entry name" value="CCT_CS"/>
</dbReference>
<gene>
    <name evidence="1" type="ORF">OPV22_027386</name>
</gene>
<name>A0AAV8PZY1_ENSVE</name>
<dbReference type="EMBL" id="JAQQAF010000008">
    <property type="protein sequence ID" value="KAJ8464834.1"/>
    <property type="molecule type" value="Genomic_DNA"/>
</dbReference>
<dbReference type="Pfam" id="PF09425">
    <property type="entry name" value="Jas_motif"/>
    <property type="match status" value="1"/>
</dbReference>